<dbReference type="RefSeq" id="WP_190241484.1">
    <property type="nucleotide sequence ID" value="NZ_CP014205.2"/>
</dbReference>
<dbReference type="Proteomes" id="UP000075187">
    <property type="component" value="Chromosome"/>
</dbReference>
<reference evidence="1" key="1">
    <citation type="submission" date="2017-12" db="EMBL/GenBank/DDBJ databases">
        <title>Pseudomonas sp. MS586 complete sequence.</title>
        <authorList>
            <person name="Lu S."/>
            <person name="Deng P."/>
        </authorList>
    </citation>
    <scope>NUCLEOTIDE SEQUENCE</scope>
    <source>
        <strain evidence="1">MS586</strain>
    </source>
</reference>
<name>A0ABM5ZFF6_9PSED</name>
<keyword evidence="2" id="KW-1185">Reference proteome</keyword>
<evidence type="ECO:0000313" key="1">
    <source>
        <dbReference type="EMBL" id="AMQ82384.2"/>
    </source>
</evidence>
<gene>
    <name evidence="1" type="ORF">AWU82_03520</name>
</gene>
<sequence length="382" mass="42647">MTKLKCYADLVNNIFGPGTTTFNTEATTWNNIVGAVASTTDFEVFRRNFAARLHRLKSAIDTNQNISAPIINAVNGVAKLGGWEGYYAELAALDYFLSDAETGPGEISLDVTYAASDAIASDFGMKNINYDLCIPSMGVVSDFKILSDKSGGILDGIFEEFRSIKGINKLTILPEYPEDEDYDIFQKERTNLLKELVEEIDLTLRPSHFRSKVIDGLSYRFGWEAGVIFAESSYDSKTHAANHQRLLVTHAKKFSRKEPTLIIFVVFPWASEKIMLFSTTGIPQEFIHNLGSIFFDTTTTTQTKAKTMNKKIKSDITLADISRHLSGIILIEDNIILSTEDNAMLKASYILNTNAVHKLHDSKLETYLKRRGASNLEILPAR</sequence>
<evidence type="ECO:0000313" key="2">
    <source>
        <dbReference type="Proteomes" id="UP000075187"/>
    </source>
</evidence>
<organism evidence="1 2">
    <name type="scientific">Pseudomonas glycinae</name>
    <dbReference type="NCBI Taxonomy" id="1785145"/>
    <lineage>
        <taxon>Bacteria</taxon>
        <taxon>Pseudomonadati</taxon>
        <taxon>Pseudomonadota</taxon>
        <taxon>Gammaproteobacteria</taxon>
        <taxon>Pseudomonadales</taxon>
        <taxon>Pseudomonadaceae</taxon>
        <taxon>Pseudomonas</taxon>
    </lineage>
</organism>
<proteinExistence type="predicted"/>
<accession>A0ABM5ZFF6</accession>
<dbReference type="EMBL" id="CP014205">
    <property type="protein sequence ID" value="AMQ82384.2"/>
    <property type="molecule type" value="Genomic_DNA"/>
</dbReference>
<protein>
    <submittedName>
        <fullName evidence="1">Uncharacterized protein</fullName>
    </submittedName>
</protein>